<name>A0A2T5VH36_9HYPH</name>
<dbReference type="EMBL" id="QAYG01000001">
    <property type="protein sequence ID" value="PTW63067.1"/>
    <property type="molecule type" value="Genomic_DNA"/>
</dbReference>
<gene>
    <name evidence="4" type="ORF">C8N35_1011117</name>
</gene>
<dbReference type="InterPro" id="IPR006076">
    <property type="entry name" value="FAD-dep_OxRdtase"/>
</dbReference>
<dbReference type="PANTHER" id="PTHR13847:SF289">
    <property type="entry name" value="GLYCINE OXIDASE"/>
    <property type="match status" value="1"/>
</dbReference>
<keyword evidence="2" id="KW-0472">Membrane</keyword>
<dbReference type="SUPFAM" id="SSF54373">
    <property type="entry name" value="FAD-linked reductases, C-terminal domain"/>
    <property type="match status" value="1"/>
</dbReference>
<dbReference type="InterPro" id="IPR036188">
    <property type="entry name" value="FAD/NAD-bd_sf"/>
</dbReference>
<keyword evidence="5" id="KW-1185">Reference proteome</keyword>
<comment type="caution">
    <text evidence="4">The sequence shown here is derived from an EMBL/GenBank/DDBJ whole genome shotgun (WGS) entry which is preliminary data.</text>
</comment>
<dbReference type="Proteomes" id="UP000244081">
    <property type="component" value="Unassembled WGS sequence"/>
</dbReference>
<feature type="domain" description="FAD dependent oxidoreductase" evidence="3">
    <location>
        <begin position="9"/>
        <end position="401"/>
    </location>
</feature>
<protein>
    <submittedName>
        <fullName evidence="4">D-amino-acid dehydrogenase</fullName>
    </submittedName>
</protein>
<keyword evidence="2" id="KW-0812">Transmembrane</keyword>
<dbReference type="Gene3D" id="3.30.9.10">
    <property type="entry name" value="D-Amino Acid Oxidase, subunit A, domain 2"/>
    <property type="match status" value="1"/>
</dbReference>
<dbReference type="OrthoDB" id="9805337at2"/>
<dbReference type="Pfam" id="PF01266">
    <property type="entry name" value="DAO"/>
    <property type="match status" value="1"/>
</dbReference>
<reference evidence="4 5" key="1">
    <citation type="submission" date="2018-04" db="EMBL/GenBank/DDBJ databases">
        <title>Genomic Encyclopedia of Archaeal and Bacterial Type Strains, Phase II (KMG-II): from individual species to whole genera.</title>
        <authorList>
            <person name="Goeker M."/>
        </authorList>
    </citation>
    <scope>NUCLEOTIDE SEQUENCE [LARGE SCALE GENOMIC DNA]</scope>
    <source>
        <strain evidence="4 5">DSM 23382</strain>
    </source>
</reference>
<dbReference type="AlphaFoldDB" id="A0A2T5VH36"/>
<organism evidence="4 5">
    <name type="scientific">Breoghania corrubedonensis</name>
    <dbReference type="NCBI Taxonomy" id="665038"/>
    <lineage>
        <taxon>Bacteria</taxon>
        <taxon>Pseudomonadati</taxon>
        <taxon>Pseudomonadota</taxon>
        <taxon>Alphaproteobacteria</taxon>
        <taxon>Hyphomicrobiales</taxon>
        <taxon>Stappiaceae</taxon>
        <taxon>Breoghania</taxon>
    </lineage>
</organism>
<evidence type="ECO:0000313" key="4">
    <source>
        <dbReference type="EMBL" id="PTW63067.1"/>
    </source>
</evidence>
<sequence length="420" mass="45379">MAQSTQAEIIVIGAGIIGVTAALALQADGHRVRILDRKGVAAEASRGNAGAFAFAEVEPLAAPGIMRKAPKWLLDPLGPLSLRPAYAAKIMPWMLHFWRATAKSRFEAAVAAQSSLMGLSRAALERLIVKVSGEPLMRREGQLQVYEGRAQFEASKPAWNQRRRHGIAFDLLESLEAIAEIQPGLSPRFTHAGFTPDWMNTVDPEAWTQHLARAFVEAGGAIEIAEVLAVRQLEDGVEVVTDTGTGSGEHRGDQLVVAAGAWSHQIARMLGDRIPLDTERGYNTTFPTASFDLRTHVTFANHGFVVSRIGEGLRVGGAVELGGLKLAPNYRRAEILVRKAADFLQGFDPSGGTQWMGFRPSLPDSLPVIARAPKADRVIYAFGHGHLGLTQSAGTAELVRALAARRAPEISLAPFDPRRF</sequence>
<evidence type="ECO:0000256" key="1">
    <source>
        <dbReference type="ARBA" id="ARBA00023002"/>
    </source>
</evidence>
<dbReference type="PANTHER" id="PTHR13847">
    <property type="entry name" value="SARCOSINE DEHYDROGENASE-RELATED"/>
    <property type="match status" value="1"/>
</dbReference>
<proteinExistence type="predicted"/>
<dbReference type="SUPFAM" id="SSF51905">
    <property type="entry name" value="FAD/NAD(P)-binding domain"/>
    <property type="match status" value="1"/>
</dbReference>
<feature type="transmembrane region" description="Helical" evidence="2">
    <location>
        <begin position="6"/>
        <end position="25"/>
    </location>
</feature>
<evidence type="ECO:0000313" key="5">
    <source>
        <dbReference type="Proteomes" id="UP000244081"/>
    </source>
</evidence>
<dbReference type="Gene3D" id="3.50.50.60">
    <property type="entry name" value="FAD/NAD(P)-binding domain"/>
    <property type="match status" value="2"/>
</dbReference>
<evidence type="ECO:0000256" key="2">
    <source>
        <dbReference type="SAM" id="Phobius"/>
    </source>
</evidence>
<dbReference type="RefSeq" id="WP_107988549.1">
    <property type="nucleotide sequence ID" value="NZ_QAYG01000001.1"/>
</dbReference>
<accession>A0A2T5VH36</accession>
<dbReference type="GO" id="GO:0016491">
    <property type="term" value="F:oxidoreductase activity"/>
    <property type="evidence" value="ECO:0007669"/>
    <property type="project" value="UniProtKB-KW"/>
</dbReference>
<keyword evidence="2" id="KW-1133">Transmembrane helix</keyword>
<dbReference type="GO" id="GO:0005737">
    <property type="term" value="C:cytoplasm"/>
    <property type="evidence" value="ECO:0007669"/>
    <property type="project" value="TreeGrafter"/>
</dbReference>
<evidence type="ECO:0000259" key="3">
    <source>
        <dbReference type="Pfam" id="PF01266"/>
    </source>
</evidence>
<keyword evidence="1" id="KW-0560">Oxidoreductase</keyword>